<dbReference type="Proteomes" id="UP000468531">
    <property type="component" value="Unassembled WGS sequence"/>
</dbReference>
<dbReference type="EMBL" id="VKHP01000138">
    <property type="protein sequence ID" value="NEU99620.1"/>
    <property type="molecule type" value="Genomic_DNA"/>
</dbReference>
<comment type="caution">
    <text evidence="1">The sequence shown here is derived from an EMBL/GenBank/DDBJ whole genome shotgun (WGS) entry which is preliminary data.</text>
</comment>
<evidence type="ECO:0000313" key="1">
    <source>
        <dbReference type="EMBL" id="NEU99620.1"/>
    </source>
</evidence>
<sequence length="158" mass="18010">MLLLRLPNSAKSKIDAAKIPTQVQFEEWAPNFAWPAGGWRRYQAGMSQLFCSCCCWSRPTLDDADDRYVDDHYQHDGDAVEQHAHSADDQLIIGYLALWPRPDWRSIQSGLSRTTSRSGWSADPRESCRRTTIESLVFDHQKRDICFTVPFCASVTGN</sequence>
<name>A0A6P1BPN2_9BRAD</name>
<organism evidence="1 2">
    <name type="scientific">Bradyrhizobium uaiense</name>
    <dbReference type="NCBI Taxonomy" id="2594946"/>
    <lineage>
        <taxon>Bacteria</taxon>
        <taxon>Pseudomonadati</taxon>
        <taxon>Pseudomonadota</taxon>
        <taxon>Alphaproteobacteria</taxon>
        <taxon>Hyphomicrobiales</taxon>
        <taxon>Nitrobacteraceae</taxon>
        <taxon>Bradyrhizobium</taxon>
    </lineage>
</organism>
<reference evidence="1 2" key="1">
    <citation type="journal article" date="2020" name="Arch. Microbiol.">
        <title>Bradyrhizobium uaiense sp. nov., a new highly efficient cowpea symbiont.</title>
        <authorList>
            <person name="Cabral Michel D."/>
            <person name="Azarias Guimaraes A."/>
            <person name="Martins da Costa E."/>
            <person name="Soares de Carvalho T."/>
            <person name="Balsanelli E."/>
            <person name="Willems A."/>
            <person name="Maltempi de Souza E."/>
            <person name="de Souza Moreira F.M."/>
        </authorList>
    </citation>
    <scope>NUCLEOTIDE SEQUENCE [LARGE SCALE GENOMIC DNA]</scope>
    <source>
        <strain evidence="1 2">UFLA 03-164</strain>
    </source>
</reference>
<proteinExistence type="predicted"/>
<accession>A0A6P1BPN2</accession>
<dbReference type="RefSeq" id="WP_163159002.1">
    <property type="nucleotide sequence ID" value="NZ_VKHP01000138.1"/>
</dbReference>
<gene>
    <name evidence="1" type="ORF">FNJ47_28300</name>
</gene>
<dbReference type="AlphaFoldDB" id="A0A6P1BPN2"/>
<keyword evidence="2" id="KW-1185">Reference proteome</keyword>
<evidence type="ECO:0000313" key="2">
    <source>
        <dbReference type="Proteomes" id="UP000468531"/>
    </source>
</evidence>
<protein>
    <submittedName>
        <fullName evidence="1">Uncharacterized protein</fullName>
    </submittedName>
</protein>